<dbReference type="InterPro" id="IPR011055">
    <property type="entry name" value="Dup_hybrid_motif"/>
</dbReference>
<accession>A0ABV7MDD3</accession>
<dbReference type="RefSeq" id="WP_308430423.1">
    <property type="nucleotide sequence ID" value="NZ_BMXU01000001.1"/>
</dbReference>
<keyword evidence="4 9" id="KW-0378">Hydrolase</keyword>
<feature type="domain" description="M23ase beta-sheet core" evidence="8">
    <location>
        <begin position="296"/>
        <end position="392"/>
    </location>
</feature>
<keyword evidence="2" id="KW-0645">Protease</keyword>
<keyword evidence="7" id="KW-0732">Signal</keyword>
<dbReference type="Gene3D" id="2.70.70.10">
    <property type="entry name" value="Glucose Permease (Domain IIA)"/>
    <property type="match status" value="1"/>
</dbReference>
<evidence type="ECO:0000313" key="9">
    <source>
        <dbReference type="EMBL" id="MFC3302760.1"/>
    </source>
</evidence>
<evidence type="ECO:0000256" key="6">
    <source>
        <dbReference type="ARBA" id="ARBA00023049"/>
    </source>
</evidence>
<dbReference type="GO" id="GO:0016787">
    <property type="term" value="F:hydrolase activity"/>
    <property type="evidence" value="ECO:0007669"/>
    <property type="project" value="UniProtKB-KW"/>
</dbReference>
<dbReference type="PANTHER" id="PTHR21666">
    <property type="entry name" value="PEPTIDASE-RELATED"/>
    <property type="match status" value="1"/>
</dbReference>
<comment type="caution">
    <text evidence="9">The sequence shown here is derived from an EMBL/GenBank/DDBJ whole genome shotgun (WGS) entry which is preliminary data.</text>
</comment>
<proteinExistence type="predicted"/>
<reference evidence="10" key="1">
    <citation type="journal article" date="2019" name="Int. J. Syst. Evol. Microbiol.">
        <title>The Global Catalogue of Microorganisms (GCM) 10K type strain sequencing project: providing services to taxonomists for standard genome sequencing and annotation.</title>
        <authorList>
            <consortium name="The Broad Institute Genomics Platform"/>
            <consortium name="The Broad Institute Genome Sequencing Center for Infectious Disease"/>
            <person name="Wu L."/>
            <person name="Ma J."/>
        </authorList>
    </citation>
    <scope>NUCLEOTIDE SEQUENCE [LARGE SCALE GENOMIC DNA]</scope>
    <source>
        <strain evidence="10">KCTC 22245</strain>
    </source>
</reference>
<sequence>MRAILLAALAATVACLSPAVGQEDEPRRPLWTGADTLDDQSLFGQFRALRDSQQFITEPILDGEALPEFLQRLGVPATDANAASQAVFAEAGIEKLPDDTVVRVKFMRSPATVFEIASGAYPRALQAMEILLGTDRLIVVGRTDDGFEAASRPVDLEIRYVAAAGEINRSLFSAALGAGVPREVMIRFADVFAFDVDFAREIFRGDRFEIIYEVYVDKEGEEIGVGEIVFAALTWKGGTEAIGYYRFKPEGAEEAAYYAANGRNPRTLLMKSPINGARVTSRFGRRRHPVLGFVKGHAGVDFGAPRGTPVLAAGDGVVKLAGPRGTFGNYIRLEHSEGLETAYAHLNGFAKGLKQGQRVKQGEVIGYVGSTGRSTGPHLHYEVLVQGQPQNPETVKVAVGETLEGETLESFYGVRETFNDMRIRPFAVAEARLP</sequence>
<evidence type="ECO:0000256" key="1">
    <source>
        <dbReference type="ARBA" id="ARBA00001947"/>
    </source>
</evidence>
<keyword evidence="6" id="KW-0482">Metalloprotease</keyword>
<feature type="signal peptide" evidence="7">
    <location>
        <begin position="1"/>
        <end position="21"/>
    </location>
</feature>
<dbReference type="EMBL" id="JBHRVA010000002">
    <property type="protein sequence ID" value="MFC3302760.1"/>
    <property type="molecule type" value="Genomic_DNA"/>
</dbReference>
<dbReference type="PANTHER" id="PTHR21666:SF288">
    <property type="entry name" value="CELL DIVISION PROTEIN YTFB"/>
    <property type="match status" value="1"/>
</dbReference>
<dbReference type="Gene3D" id="3.10.450.350">
    <property type="match status" value="1"/>
</dbReference>
<keyword evidence="3" id="KW-0479">Metal-binding</keyword>
<dbReference type="InterPro" id="IPR050570">
    <property type="entry name" value="Cell_wall_metabolism_enzyme"/>
</dbReference>
<dbReference type="PROSITE" id="PS51257">
    <property type="entry name" value="PROKAR_LIPOPROTEIN"/>
    <property type="match status" value="1"/>
</dbReference>
<protein>
    <submittedName>
        <fullName evidence="9">M23 family metallopeptidase</fullName>
        <ecNumber evidence="9">3.4.24.-</ecNumber>
    </submittedName>
</protein>
<evidence type="ECO:0000256" key="3">
    <source>
        <dbReference type="ARBA" id="ARBA00022723"/>
    </source>
</evidence>
<gene>
    <name evidence="9" type="ORF">ACFONP_08455</name>
</gene>
<dbReference type="Proteomes" id="UP001595607">
    <property type="component" value="Unassembled WGS sequence"/>
</dbReference>
<dbReference type="InterPro" id="IPR016047">
    <property type="entry name" value="M23ase_b-sheet_dom"/>
</dbReference>
<evidence type="ECO:0000259" key="8">
    <source>
        <dbReference type="Pfam" id="PF01551"/>
    </source>
</evidence>
<evidence type="ECO:0000256" key="2">
    <source>
        <dbReference type="ARBA" id="ARBA00022670"/>
    </source>
</evidence>
<name>A0ABV7MDD3_9PROT</name>
<evidence type="ECO:0000256" key="4">
    <source>
        <dbReference type="ARBA" id="ARBA00022801"/>
    </source>
</evidence>
<dbReference type="CDD" id="cd12797">
    <property type="entry name" value="M23_peptidase"/>
    <property type="match status" value="1"/>
</dbReference>
<keyword evidence="10" id="KW-1185">Reference proteome</keyword>
<evidence type="ECO:0000256" key="7">
    <source>
        <dbReference type="SAM" id="SignalP"/>
    </source>
</evidence>
<dbReference type="SUPFAM" id="SSF51261">
    <property type="entry name" value="Duplicated hybrid motif"/>
    <property type="match status" value="1"/>
</dbReference>
<evidence type="ECO:0000313" key="10">
    <source>
        <dbReference type="Proteomes" id="UP001595607"/>
    </source>
</evidence>
<dbReference type="EC" id="3.4.24.-" evidence="9"/>
<evidence type="ECO:0000256" key="5">
    <source>
        <dbReference type="ARBA" id="ARBA00022833"/>
    </source>
</evidence>
<feature type="chain" id="PRO_5046516364" evidence="7">
    <location>
        <begin position="22"/>
        <end position="434"/>
    </location>
</feature>
<comment type="cofactor">
    <cofactor evidence="1">
        <name>Zn(2+)</name>
        <dbReference type="ChEBI" id="CHEBI:29105"/>
    </cofactor>
</comment>
<organism evidence="9 10">
    <name type="scientific">Parvularcula lutaonensis</name>
    <dbReference type="NCBI Taxonomy" id="491923"/>
    <lineage>
        <taxon>Bacteria</taxon>
        <taxon>Pseudomonadati</taxon>
        <taxon>Pseudomonadota</taxon>
        <taxon>Alphaproteobacteria</taxon>
        <taxon>Parvularculales</taxon>
        <taxon>Parvularculaceae</taxon>
        <taxon>Parvularcula</taxon>
    </lineage>
</organism>
<dbReference type="Pfam" id="PF01551">
    <property type="entry name" value="Peptidase_M23"/>
    <property type="match status" value="1"/>
</dbReference>
<keyword evidence="5" id="KW-0862">Zinc</keyword>